<gene>
    <name evidence="1" type="ORF">F2Q68_00021522</name>
    <name evidence="2" type="ORF">F2Q70_00004682</name>
</gene>
<dbReference type="EMBL" id="QGKW02002228">
    <property type="protein sequence ID" value="KAF2535321.1"/>
    <property type="molecule type" value="Genomic_DNA"/>
</dbReference>
<name>A0A3N6PLC8_BRACR</name>
<organism evidence="2">
    <name type="scientific">Brassica cretica</name>
    <name type="common">Mustard</name>
    <dbReference type="NCBI Taxonomy" id="69181"/>
    <lineage>
        <taxon>Eukaryota</taxon>
        <taxon>Viridiplantae</taxon>
        <taxon>Streptophyta</taxon>
        <taxon>Embryophyta</taxon>
        <taxon>Tracheophyta</taxon>
        <taxon>Spermatophyta</taxon>
        <taxon>Magnoliopsida</taxon>
        <taxon>eudicotyledons</taxon>
        <taxon>Gunneridae</taxon>
        <taxon>Pentapetalae</taxon>
        <taxon>rosids</taxon>
        <taxon>malvids</taxon>
        <taxon>Brassicales</taxon>
        <taxon>Brassicaceae</taxon>
        <taxon>Brassiceae</taxon>
        <taxon>Brassica</taxon>
    </lineage>
</organism>
<accession>A0A3N6PLC8</accession>
<protein>
    <submittedName>
        <fullName evidence="2">Uncharacterized protein</fullName>
    </submittedName>
</protein>
<reference evidence="2" key="1">
    <citation type="submission" date="2019-12" db="EMBL/GenBank/DDBJ databases">
        <title>Genome sequencing and annotation of Brassica cretica.</title>
        <authorList>
            <person name="Studholme D.J."/>
            <person name="Sarris P.F."/>
        </authorList>
    </citation>
    <scope>NUCLEOTIDE SEQUENCE</scope>
    <source>
        <strain evidence="1">PFS-001/15</strain>
        <strain evidence="2">PFS-102/07</strain>
        <tissue evidence="2">Leaf</tissue>
    </source>
</reference>
<proteinExistence type="predicted"/>
<evidence type="ECO:0000313" key="2">
    <source>
        <dbReference type="EMBL" id="KAF2571006.1"/>
    </source>
</evidence>
<comment type="caution">
    <text evidence="2">The sequence shown here is derived from an EMBL/GenBank/DDBJ whole genome shotgun (WGS) entry which is preliminary data.</text>
</comment>
<dbReference type="Proteomes" id="UP000712281">
    <property type="component" value="Unassembled WGS sequence"/>
</dbReference>
<sequence length="63" mass="7429">MHMKPISKKKTKGEESKEVQMTHIEEAFKEDQEEESPMENFVAKDLGIIVDDPRTLFFEEIKM</sequence>
<dbReference type="EMBL" id="QGKY02001015">
    <property type="protein sequence ID" value="KAF2571006.1"/>
    <property type="molecule type" value="Genomic_DNA"/>
</dbReference>
<evidence type="ECO:0000313" key="1">
    <source>
        <dbReference type="EMBL" id="KAF2535321.1"/>
    </source>
</evidence>
<dbReference type="AlphaFoldDB" id="A0A3N6PLC8"/>